<gene>
    <name evidence="2" type="ORF">SAMN04490248_1028</name>
</gene>
<keyword evidence="1" id="KW-0472">Membrane</keyword>
<keyword evidence="3" id="KW-1185">Reference proteome</keyword>
<feature type="transmembrane region" description="Helical" evidence="1">
    <location>
        <begin position="53"/>
        <end position="77"/>
    </location>
</feature>
<protein>
    <recommendedName>
        <fullName evidence="4">Holin-X, holin superfamily III</fullName>
    </recommendedName>
</protein>
<keyword evidence="1" id="KW-1133">Transmembrane helix</keyword>
<evidence type="ECO:0000256" key="1">
    <source>
        <dbReference type="SAM" id="Phobius"/>
    </source>
</evidence>
<dbReference type="RefSeq" id="WP_093114964.1">
    <property type="nucleotide sequence ID" value="NZ_FODS01000002.1"/>
</dbReference>
<proteinExistence type="predicted"/>
<keyword evidence="1" id="KW-0812">Transmembrane</keyword>
<sequence>MALPLWDPLRDLARAVVNGAGIRAATAIATALLAIVAIGFLVSAGLVALMGWIGFPAAALVFAVLFALLALAVYLLGRAASARTAARVRAARSRTESDIALATALARSARPLLPLAAFLAAFVLARRS</sequence>
<evidence type="ECO:0008006" key="4">
    <source>
        <dbReference type="Google" id="ProtNLM"/>
    </source>
</evidence>
<reference evidence="2 3" key="1">
    <citation type="submission" date="2016-10" db="EMBL/GenBank/DDBJ databases">
        <authorList>
            <person name="de Groot N.N."/>
        </authorList>
    </citation>
    <scope>NUCLEOTIDE SEQUENCE [LARGE SCALE GENOMIC DNA]</scope>
    <source>
        <strain evidence="2 3">DSM 27842</strain>
    </source>
</reference>
<dbReference type="AlphaFoldDB" id="A0A1H8MBR2"/>
<dbReference type="Proteomes" id="UP000198893">
    <property type="component" value="Unassembled WGS sequence"/>
</dbReference>
<dbReference type="EMBL" id="FODS01000002">
    <property type="protein sequence ID" value="SEO14596.1"/>
    <property type="molecule type" value="Genomic_DNA"/>
</dbReference>
<feature type="transmembrane region" description="Helical" evidence="1">
    <location>
        <begin position="21"/>
        <end position="47"/>
    </location>
</feature>
<evidence type="ECO:0000313" key="2">
    <source>
        <dbReference type="EMBL" id="SEO14596.1"/>
    </source>
</evidence>
<evidence type="ECO:0000313" key="3">
    <source>
        <dbReference type="Proteomes" id="UP000198893"/>
    </source>
</evidence>
<organism evidence="2 3">
    <name type="scientific">Salinihabitans flavidus</name>
    <dbReference type="NCBI Taxonomy" id="569882"/>
    <lineage>
        <taxon>Bacteria</taxon>
        <taxon>Pseudomonadati</taxon>
        <taxon>Pseudomonadota</taxon>
        <taxon>Alphaproteobacteria</taxon>
        <taxon>Rhodobacterales</taxon>
        <taxon>Roseobacteraceae</taxon>
        <taxon>Salinihabitans</taxon>
    </lineage>
</organism>
<accession>A0A1H8MBR2</accession>
<name>A0A1H8MBR2_9RHOB</name>